<protein>
    <submittedName>
        <fullName evidence="1">HAD hydrolase-like protein</fullName>
    </submittedName>
</protein>
<proteinExistence type="predicted"/>
<sequence>MPGRSDRRLAAVTQPLVLLDLDGTLMDSAPGITASVAHAYRTIGLPVPDDATLRTFVGPPVSESFAGHGVPADRADAAVEAYTEAFTAGGMFDCSVFDGVADALGDLRAAGYELVVATSKPEMYARPICDRFGLSDLVDRVHGSAGDGSTSTKADVVAAALAGSGRLSPVDPAHGPVLMVGDREHDVHGAAAHGIDCLGVAWGYAPDGELQEAGAVDMVEEVTALAFAVTAALTVDAGAGAGVGAGVGVHAIGA</sequence>
<dbReference type="InterPro" id="IPR023214">
    <property type="entry name" value="HAD_sf"/>
</dbReference>
<keyword evidence="1" id="KW-0378">Hydrolase</keyword>
<dbReference type="EMBL" id="JABFAJ010000010">
    <property type="protein sequence ID" value="NNU26952.1"/>
    <property type="molecule type" value="Genomic_DNA"/>
</dbReference>
<keyword evidence="2" id="KW-1185">Reference proteome</keyword>
<dbReference type="InterPro" id="IPR036412">
    <property type="entry name" value="HAD-like_sf"/>
</dbReference>
<dbReference type="InterPro" id="IPR041492">
    <property type="entry name" value="HAD_2"/>
</dbReference>
<dbReference type="GO" id="GO:0005829">
    <property type="term" value="C:cytosol"/>
    <property type="evidence" value="ECO:0007669"/>
    <property type="project" value="TreeGrafter"/>
</dbReference>
<dbReference type="Gene3D" id="1.10.150.240">
    <property type="entry name" value="Putative phosphatase, domain 2"/>
    <property type="match status" value="1"/>
</dbReference>
<evidence type="ECO:0000313" key="2">
    <source>
        <dbReference type="Proteomes" id="UP000557204"/>
    </source>
</evidence>
<dbReference type="SFLD" id="SFLDS00003">
    <property type="entry name" value="Haloacid_Dehalogenase"/>
    <property type="match status" value="1"/>
</dbReference>
<dbReference type="PANTHER" id="PTHR43434">
    <property type="entry name" value="PHOSPHOGLYCOLATE PHOSPHATASE"/>
    <property type="match status" value="1"/>
</dbReference>
<comment type="caution">
    <text evidence="1">The sequence shown here is derived from an EMBL/GenBank/DDBJ whole genome shotgun (WGS) entry which is preliminary data.</text>
</comment>
<accession>A0A849JUG8</accession>
<dbReference type="AlphaFoldDB" id="A0A849JUG8"/>
<dbReference type="InterPro" id="IPR023198">
    <property type="entry name" value="PGP-like_dom2"/>
</dbReference>
<dbReference type="GO" id="GO:0004713">
    <property type="term" value="F:protein tyrosine kinase activity"/>
    <property type="evidence" value="ECO:0007669"/>
    <property type="project" value="TreeGrafter"/>
</dbReference>
<reference evidence="1 2" key="1">
    <citation type="submission" date="2020-05" db="EMBL/GenBank/DDBJ databases">
        <title>Genome sequence of Isoptericola sp. JC619 isolated from Chilika lagoon, India.</title>
        <authorList>
            <person name="Kumar D."/>
            <person name="Appam K."/>
            <person name="Gandham S."/>
            <person name="Uppada J."/>
            <person name="Sasikala C."/>
            <person name="Venkata Ramana C."/>
        </authorList>
    </citation>
    <scope>NUCLEOTIDE SEQUENCE [LARGE SCALE GENOMIC DNA]</scope>
    <source>
        <strain evidence="1 2">JC619</strain>
    </source>
</reference>
<dbReference type="Pfam" id="PF13419">
    <property type="entry name" value="HAD_2"/>
    <property type="match status" value="1"/>
</dbReference>
<dbReference type="InterPro" id="IPR050155">
    <property type="entry name" value="HAD-like_hydrolase_sf"/>
</dbReference>
<dbReference type="GO" id="GO:0016787">
    <property type="term" value="F:hydrolase activity"/>
    <property type="evidence" value="ECO:0007669"/>
    <property type="project" value="UniProtKB-KW"/>
</dbReference>
<dbReference type="SUPFAM" id="SSF56784">
    <property type="entry name" value="HAD-like"/>
    <property type="match status" value="1"/>
</dbReference>
<organism evidence="1 2">
    <name type="scientific">Isoptericola sediminis</name>
    <dbReference type="NCBI Taxonomy" id="2733572"/>
    <lineage>
        <taxon>Bacteria</taxon>
        <taxon>Bacillati</taxon>
        <taxon>Actinomycetota</taxon>
        <taxon>Actinomycetes</taxon>
        <taxon>Micrococcales</taxon>
        <taxon>Promicromonosporaceae</taxon>
        <taxon>Isoptericola</taxon>
    </lineage>
</organism>
<gene>
    <name evidence="1" type="ORF">HLI28_05245</name>
</gene>
<dbReference type="SFLD" id="SFLDG01129">
    <property type="entry name" value="C1.5:_HAD__Beta-PGM__Phosphata"/>
    <property type="match status" value="1"/>
</dbReference>
<name>A0A849JUG8_9MICO</name>
<dbReference type="Gene3D" id="3.40.50.1000">
    <property type="entry name" value="HAD superfamily/HAD-like"/>
    <property type="match status" value="1"/>
</dbReference>
<dbReference type="Proteomes" id="UP000557204">
    <property type="component" value="Unassembled WGS sequence"/>
</dbReference>
<evidence type="ECO:0000313" key="1">
    <source>
        <dbReference type="EMBL" id="NNU26952.1"/>
    </source>
</evidence>
<dbReference type="PANTHER" id="PTHR43434:SF20">
    <property type="entry name" value="5'-NUCLEOTIDASE"/>
    <property type="match status" value="1"/>
</dbReference>